<sequence>MPIFPFSFLAAERLRRQVRRALRDLATTSGDGGQDGAPESEAVGPRLWVASLAGEALWLGSYQGAYDLSDAQWSAIATHLSGYGNLPLLRPLDVRPAQRTNDARLRDERPLVNAVLQLSQRRRLDTLTVADVAAASGCSATYLRTTFGDIDQVLVAVVREVHDDGFAGVSPLRLHLDRRTLAMSLQGLEDERVITAIHRLYAFADVPPTPRPGVRARAGALRGLNPRYFDHLELATAALAIDGWQGPRVVPAFYPQVLPHAVVLELRRLARLRAS</sequence>
<dbReference type="Proteomes" id="UP001611580">
    <property type="component" value="Unassembled WGS sequence"/>
</dbReference>
<name>A0ABW7XQB9_9MICO</name>
<dbReference type="RefSeq" id="WP_397406287.1">
    <property type="nucleotide sequence ID" value="NZ_JBIRYI010000013.1"/>
</dbReference>
<protein>
    <recommendedName>
        <fullName evidence="3">Transcriptional regulator, TetR family</fullName>
    </recommendedName>
</protein>
<dbReference type="EMBL" id="JBIRYI010000013">
    <property type="protein sequence ID" value="MFI2489215.1"/>
    <property type="molecule type" value="Genomic_DNA"/>
</dbReference>
<evidence type="ECO:0008006" key="3">
    <source>
        <dbReference type="Google" id="ProtNLM"/>
    </source>
</evidence>
<accession>A0ABW7XQB9</accession>
<dbReference type="InterPro" id="IPR009057">
    <property type="entry name" value="Homeodomain-like_sf"/>
</dbReference>
<evidence type="ECO:0000313" key="2">
    <source>
        <dbReference type="Proteomes" id="UP001611580"/>
    </source>
</evidence>
<comment type="caution">
    <text evidence="1">The sequence shown here is derived from an EMBL/GenBank/DDBJ whole genome shotgun (WGS) entry which is preliminary data.</text>
</comment>
<keyword evidence="2" id="KW-1185">Reference proteome</keyword>
<gene>
    <name evidence="1" type="ORF">ACH47X_20060</name>
</gene>
<proteinExistence type="predicted"/>
<organism evidence="1 2">
    <name type="scientific">Promicromonospora kroppenstedtii</name>
    <dbReference type="NCBI Taxonomy" id="440482"/>
    <lineage>
        <taxon>Bacteria</taxon>
        <taxon>Bacillati</taxon>
        <taxon>Actinomycetota</taxon>
        <taxon>Actinomycetes</taxon>
        <taxon>Micrococcales</taxon>
        <taxon>Promicromonosporaceae</taxon>
        <taxon>Promicromonospora</taxon>
    </lineage>
</organism>
<reference evidence="1 2" key="1">
    <citation type="submission" date="2024-10" db="EMBL/GenBank/DDBJ databases">
        <title>The Natural Products Discovery Center: Release of the First 8490 Sequenced Strains for Exploring Actinobacteria Biosynthetic Diversity.</title>
        <authorList>
            <person name="Kalkreuter E."/>
            <person name="Kautsar S.A."/>
            <person name="Yang D."/>
            <person name="Bader C.D."/>
            <person name="Teijaro C.N."/>
            <person name="Fluegel L."/>
            <person name="Davis C.M."/>
            <person name="Simpson J.R."/>
            <person name="Lauterbach L."/>
            <person name="Steele A.D."/>
            <person name="Gui C."/>
            <person name="Meng S."/>
            <person name="Li G."/>
            <person name="Viehrig K."/>
            <person name="Ye F."/>
            <person name="Su P."/>
            <person name="Kiefer A.F."/>
            <person name="Nichols A."/>
            <person name="Cepeda A.J."/>
            <person name="Yan W."/>
            <person name="Fan B."/>
            <person name="Jiang Y."/>
            <person name="Adhikari A."/>
            <person name="Zheng C.-J."/>
            <person name="Schuster L."/>
            <person name="Cowan T.M."/>
            <person name="Smanski M.J."/>
            <person name="Chevrette M.G."/>
            <person name="De Carvalho L.P.S."/>
            <person name="Shen B."/>
        </authorList>
    </citation>
    <scope>NUCLEOTIDE SEQUENCE [LARGE SCALE GENOMIC DNA]</scope>
    <source>
        <strain evidence="1 2">NPDC019481</strain>
    </source>
</reference>
<evidence type="ECO:0000313" key="1">
    <source>
        <dbReference type="EMBL" id="MFI2489215.1"/>
    </source>
</evidence>
<dbReference type="Gene3D" id="1.10.357.10">
    <property type="entry name" value="Tetracycline Repressor, domain 2"/>
    <property type="match status" value="1"/>
</dbReference>
<dbReference type="SUPFAM" id="SSF46689">
    <property type="entry name" value="Homeodomain-like"/>
    <property type="match status" value="1"/>
</dbReference>